<evidence type="ECO:0000256" key="8">
    <source>
        <dbReference type="ARBA" id="ARBA00023136"/>
    </source>
</evidence>
<comment type="function">
    <text evidence="1 10">Part of cytochrome c oxidase, its function is unknown.</text>
</comment>
<dbReference type="RefSeq" id="WP_136425796.1">
    <property type="nucleotide sequence ID" value="NZ_SSSM01000001.1"/>
</dbReference>
<evidence type="ECO:0000256" key="2">
    <source>
        <dbReference type="ARBA" id="ARBA00004651"/>
    </source>
</evidence>
<comment type="subcellular location">
    <subcellularLocation>
        <location evidence="2">Cell membrane</location>
        <topology evidence="2">Multi-pass membrane protein</topology>
    </subcellularLocation>
</comment>
<comment type="catalytic activity">
    <reaction evidence="9 10">
        <text>4 Fe(II)-[cytochrome c] + O2 + 8 H(+)(in) = 4 Fe(III)-[cytochrome c] + 2 H2O + 4 H(+)(out)</text>
        <dbReference type="Rhea" id="RHEA:11436"/>
        <dbReference type="Rhea" id="RHEA-COMP:10350"/>
        <dbReference type="Rhea" id="RHEA-COMP:14399"/>
        <dbReference type="ChEBI" id="CHEBI:15377"/>
        <dbReference type="ChEBI" id="CHEBI:15378"/>
        <dbReference type="ChEBI" id="CHEBI:15379"/>
        <dbReference type="ChEBI" id="CHEBI:29033"/>
        <dbReference type="ChEBI" id="CHEBI:29034"/>
        <dbReference type="EC" id="7.1.1.9"/>
    </reaction>
</comment>
<dbReference type="Pfam" id="PF12270">
    <property type="entry name" value="Cyt_c_ox_IV"/>
    <property type="match status" value="1"/>
</dbReference>
<keyword evidence="6 10" id="KW-1278">Translocase</keyword>
<evidence type="ECO:0000256" key="6">
    <source>
        <dbReference type="ARBA" id="ARBA00022967"/>
    </source>
</evidence>
<evidence type="ECO:0000256" key="1">
    <source>
        <dbReference type="ARBA" id="ARBA00002536"/>
    </source>
</evidence>
<organism evidence="12 13">
    <name type="scientific">Naasia lichenicola</name>
    <dbReference type="NCBI Taxonomy" id="2565933"/>
    <lineage>
        <taxon>Bacteria</taxon>
        <taxon>Bacillati</taxon>
        <taxon>Actinomycetota</taxon>
        <taxon>Actinomycetes</taxon>
        <taxon>Micrococcales</taxon>
        <taxon>Microbacteriaceae</taxon>
        <taxon>Naasia</taxon>
    </lineage>
</organism>
<evidence type="ECO:0000313" key="12">
    <source>
        <dbReference type="EMBL" id="THG33015.1"/>
    </source>
</evidence>
<keyword evidence="4 10" id="KW-1003">Cell membrane</keyword>
<dbReference type="PIRSF" id="PIRSF017385">
    <property type="entry name" value="CtaF"/>
    <property type="match status" value="1"/>
</dbReference>
<dbReference type="GO" id="GO:0005886">
    <property type="term" value="C:plasma membrane"/>
    <property type="evidence" value="ECO:0007669"/>
    <property type="project" value="UniProtKB-SubCell"/>
</dbReference>
<name>A0A4S4FTD5_9MICO</name>
<feature type="transmembrane region" description="Helical" evidence="11">
    <location>
        <begin position="7"/>
        <end position="28"/>
    </location>
</feature>
<evidence type="ECO:0000256" key="9">
    <source>
        <dbReference type="ARBA" id="ARBA00047816"/>
    </source>
</evidence>
<keyword evidence="13" id="KW-1185">Reference proteome</keyword>
<comment type="similarity">
    <text evidence="3 10">Belongs to the cytochrome c oxidase bacterial subunit CtaF family.</text>
</comment>
<evidence type="ECO:0000256" key="3">
    <source>
        <dbReference type="ARBA" id="ARBA00006870"/>
    </source>
</evidence>
<protein>
    <recommendedName>
        <fullName evidence="10">Cytochrome c oxidase polypeptide 4</fullName>
        <ecNumber evidence="10">7.1.1.9</ecNumber>
    </recommendedName>
    <alternativeName>
        <fullName evidence="10">Cytochrome aa3 subunit 4</fullName>
    </alternativeName>
    <alternativeName>
        <fullName evidence="10">Cytochrome c oxidase polypeptide IV</fullName>
    </alternativeName>
</protein>
<dbReference type="InterPro" id="IPR021050">
    <property type="entry name" value="Cyt_c_oxidase_su4_actinobac"/>
</dbReference>
<dbReference type="EC" id="7.1.1.9" evidence="10"/>
<dbReference type="Proteomes" id="UP000309133">
    <property type="component" value="Unassembled WGS sequence"/>
</dbReference>
<sequence length="138" mass="15268">MRGNIRILLVIAAWAVLVCVVYVVWNLIDVHEIEWAGTTALALTAIFAGFVAFYLRRAHRAQGVELPEDRLDADIDDGDPELGTFSPGSWWPPMLGLAAFFGFLGMAVGVWITFFAVGLFAIAIVGWTYEYYRGSNAH</sequence>
<feature type="transmembrane region" description="Helical" evidence="11">
    <location>
        <begin position="34"/>
        <end position="55"/>
    </location>
</feature>
<evidence type="ECO:0000256" key="4">
    <source>
        <dbReference type="ARBA" id="ARBA00022475"/>
    </source>
</evidence>
<dbReference type="GO" id="GO:0004129">
    <property type="term" value="F:cytochrome-c oxidase activity"/>
    <property type="evidence" value="ECO:0007669"/>
    <property type="project" value="UniProtKB-EC"/>
</dbReference>
<reference evidence="12 13" key="1">
    <citation type="submission" date="2019-04" db="EMBL/GenBank/DDBJ databases">
        <authorList>
            <person name="Jiang L."/>
        </authorList>
    </citation>
    <scope>NUCLEOTIDE SEQUENCE [LARGE SCALE GENOMIC DNA]</scope>
    <source>
        <strain evidence="12 13">YIM 131853</strain>
    </source>
</reference>
<keyword evidence="7 11" id="KW-1133">Transmembrane helix</keyword>
<dbReference type="OrthoDB" id="5244617at2"/>
<evidence type="ECO:0000256" key="5">
    <source>
        <dbReference type="ARBA" id="ARBA00022692"/>
    </source>
</evidence>
<dbReference type="EMBL" id="SSSM01000001">
    <property type="protein sequence ID" value="THG33015.1"/>
    <property type="molecule type" value="Genomic_DNA"/>
</dbReference>
<proteinExistence type="inferred from homology"/>
<accession>A0A4S4FTD5</accession>
<evidence type="ECO:0000313" key="13">
    <source>
        <dbReference type="Proteomes" id="UP000309133"/>
    </source>
</evidence>
<gene>
    <name evidence="12" type="ORF">E6C64_01220</name>
</gene>
<keyword evidence="8 10" id="KW-0472">Membrane</keyword>
<comment type="subunit">
    <text evidence="10">Associates with subunits I, II and III to form cytochrome c oxidase.</text>
</comment>
<evidence type="ECO:0000256" key="11">
    <source>
        <dbReference type="SAM" id="Phobius"/>
    </source>
</evidence>
<evidence type="ECO:0000256" key="10">
    <source>
        <dbReference type="PIRNR" id="PIRNR017385"/>
    </source>
</evidence>
<evidence type="ECO:0000256" key="7">
    <source>
        <dbReference type="ARBA" id="ARBA00022989"/>
    </source>
</evidence>
<dbReference type="AlphaFoldDB" id="A0A4S4FTD5"/>
<dbReference type="GO" id="GO:0022900">
    <property type="term" value="P:electron transport chain"/>
    <property type="evidence" value="ECO:0007669"/>
    <property type="project" value="InterPro"/>
</dbReference>
<comment type="caution">
    <text evidence="12">The sequence shown here is derived from an EMBL/GenBank/DDBJ whole genome shotgun (WGS) entry which is preliminary data.</text>
</comment>
<feature type="transmembrane region" description="Helical" evidence="11">
    <location>
        <begin position="97"/>
        <end position="129"/>
    </location>
</feature>
<keyword evidence="5 11" id="KW-0812">Transmembrane</keyword>